<keyword evidence="4" id="KW-1185">Reference proteome</keyword>
<evidence type="ECO:0000256" key="1">
    <source>
        <dbReference type="SAM" id="Phobius"/>
    </source>
</evidence>
<dbReference type="Gene3D" id="2.60.480.10">
    <property type="entry name" value="eubacterium ventriosum atcc domain"/>
    <property type="match status" value="1"/>
</dbReference>
<dbReference type="AlphaFoldDB" id="A0A7T6Z535"/>
<dbReference type="RefSeq" id="WP_200124175.1">
    <property type="nucleotide sequence ID" value="NZ_CP054705.1"/>
</dbReference>
<keyword evidence="1" id="KW-1133">Transmembrane helix</keyword>
<feature type="domain" description="Stage V sporulation protein AA" evidence="2">
    <location>
        <begin position="4"/>
        <end position="88"/>
    </location>
</feature>
<organism evidence="3 4">
    <name type="scientific">Salicibibacter cibarius</name>
    <dbReference type="NCBI Taxonomy" id="2743000"/>
    <lineage>
        <taxon>Bacteria</taxon>
        <taxon>Bacillati</taxon>
        <taxon>Bacillota</taxon>
        <taxon>Bacilli</taxon>
        <taxon>Bacillales</taxon>
        <taxon>Bacillaceae</taxon>
        <taxon>Salicibibacter</taxon>
    </lineage>
</organism>
<dbReference type="EMBL" id="CP054705">
    <property type="protein sequence ID" value="QQK77050.1"/>
    <property type="molecule type" value="Genomic_DNA"/>
</dbReference>
<keyword evidence="1" id="KW-0812">Transmembrane</keyword>
<keyword evidence="1" id="KW-0472">Membrane</keyword>
<sequence length="203" mass="23736">MERLIYIRLYPRVKVNPDQSVYLQDIAQYILPSNEPGELLETPIYTVSENDGRVATIDSLQVIRFIKKMFPEMNVESLGENHTILEIVSSSKSPTFMRVSFVWLLLFFGSGLAIMHFHEDVNMSAVHKKMFFMLTGQEDEYPLILQIPYSLGIGLGMILFFNRVFKKKFNEEPSPLEVEMFNYQQNLDEYTVMDKQQEDKKDE</sequence>
<dbReference type="Pfam" id="PF12164">
    <property type="entry name" value="SporV_AA"/>
    <property type="match status" value="1"/>
</dbReference>
<protein>
    <submittedName>
        <fullName evidence="3">Stage V sporulation protein AA</fullName>
    </submittedName>
</protein>
<dbReference type="InterPro" id="IPR021997">
    <property type="entry name" value="SporV_AA"/>
</dbReference>
<proteinExistence type="predicted"/>
<dbReference type="Proteomes" id="UP000595823">
    <property type="component" value="Chromosome"/>
</dbReference>
<reference evidence="3 4" key="1">
    <citation type="submission" date="2020-06" db="EMBL/GenBank/DDBJ databases">
        <title>Genomic analysis of Salicibibacter sp. NKC5-3.</title>
        <authorList>
            <person name="Oh Y.J."/>
        </authorList>
    </citation>
    <scope>NUCLEOTIDE SEQUENCE [LARGE SCALE GENOMIC DNA]</scope>
    <source>
        <strain evidence="3 4">NKC5-3</strain>
    </source>
</reference>
<name>A0A7T6Z535_9BACI</name>
<accession>A0A7T6Z535</accession>
<dbReference type="KEGG" id="scia:HUG15_16685"/>
<feature type="transmembrane region" description="Helical" evidence="1">
    <location>
        <begin position="99"/>
        <end position="118"/>
    </location>
</feature>
<dbReference type="InterPro" id="IPR038548">
    <property type="entry name" value="SporV_AA_N_sf"/>
</dbReference>
<gene>
    <name evidence="3" type="ORF">HUG15_16685</name>
</gene>
<feature type="transmembrane region" description="Helical" evidence="1">
    <location>
        <begin position="143"/>
        <end position="161"/>
    </location>
</feature>
<evidence type="ECO:0000313" key="4">
    <source>
        <dbReference type="Proteomes" id="UP000595823"/>
    </source>
</evidence>
<evidence type="ECO:0000259" key="2">
    <source>
        <dbReference type="Pfam" id="PF12164"/>
    </source>
</evidence>
<evidence type="ECO:0000313" key="3">
    <source>
        <dbReference type="EMBL" id="QQK77050.1"/>
    </source>
</evidence>